<accession>A0A6A5AL09</accession>
<organism evidence="2 3">
    <name type="scientific">Aphanomyces astaci</name>
    <name type="common">Crayfish plague agent</name>
    <dbReference type="NCBI Taxonomy" id="112090"/>
    <lineage>
        <taxon>Eukaryota</taxon>
        <taxon>Sar</taxon>
        <taxon>Stramenopiles</taxon>
        <taxon>Oomycota</taxon>
        <taxon>Saprolegniomycetes</taxon>
        <taxon>Saprolegniales</taxon>
        <taxon>Verrucalvaceae</taxon>
        <taxon>Aphanomyces</taxon>
    </lineage>
</organism>
<feature type="transmembrane region" description="Helical" evidence="1">
    <location>
        <begin position="33"/>
        <end position="51"/>
    </location>
</feature>
<evidence type="ECO:0000313" key="3">
    <source>
        <dbReference type="Proteomes" id="UP000469452"/>
    </source>
</evidence>
<comment type="caution">
    <text evidence="2">The sequence shown here is derived from an EMBL/GenBank/DDBJ whole genome shotgun (WGS) entry which is preliminary data.</text>
</comment>
<dbReference type="AlphaFoldDB" id="A0A6A5AL09"/>
<dbReference type="GO" id="GO:0005576">
    <property type="term" value="C:extracellular region"/>
    <property type="evidence" value="ECO:0007669"/>
    <property type="project" value="InterPro"/>
</dbReference>
<dbReference type="EMBL" id="VJMI01000649">
    <property type="protein sequence ID" value="KAF0775962.1"/>
    <property type="molecule type" value="Genomic_DNA"/>
</dbReference>
<evidence type="ECO:0000313" key="2">
    <source>
        <dbReference type="EMBL" id="KAF0775962.1"/>
    </source>
</evidence>
<protein>
    <submittedName>
        <fullName evidence="2">Uncharacterized protein</fullName>
    </submittedName>
</protein>
<dbReference type="InterPro" id="IPR036470">
    <property type="entry name" value="Elicitin_sf"/>
</dbReference>
<proteinExistence type="predicted"/>
<dbReference type="Proteomes" id="UP000469452">
    <property type="component" value="Unassembled WGS sequence"/>
</dbReference>
<dbReference type="SUPFAM" id="SSF48647">
    <property type="entry name" value="Fungal elicitin"/>
    <property type="match status" value="1"/>
</dbReference>
<dbReference type="Gene3D" id="1.10.239.10">
    <property type="entry name" value="Elicitin domain"/>
    <property type="match status" value="1"/>
</dbReference>
<keyword evidence="1" id="KW-0472">Membrane</keyword>
<evidence type="ECO:0000256" key="1">
    <source>
        <dbReference type="SAM" id="Phobius"/>
    </source>
</evidence>
<gene>
    <name evidence="2" type="ORF">AaE_000337</name>
</gene>
<sequence length="174" mass="19608">METALSLYKYAHIIFKFRNPSIDLIMRFLVDHGLPVAIWAGVISLVMYAVIPAPKLVPDPLPWCLDLPKLKSFFNPLSEQASTEACRKESGFTLKVQLGARLPPTPTQVSKFFNSTACRDFFMTVLDVYVTKVPMCLVRVNATYSVENSVLSSLTFDKLKDLYGAYQRDEAMSE</sequence>
<keyword evidence="1" id="KW-0812">Transmembrane</keyword>
<name>A0A6A5AL09_APHAT</name>
<reference evidence="2 3" key="1">
    <citation type="submission" date="2019-06" db="EMBL/GenBank/DDBJ databases">
        <title>Genomics analysis of Aphanomyces spp. identifies a new class of oomycete effector associated with host adaptation.</title>
        <authorList>
            <person name="Gaulin E."/>
        </authorList>
    </citation>
    <scope>NUCLEOTIDE SEQUENCE [LARGE SCALE GENOMIC DNA]</scope>
    <source>
        <strain evidence="2 3">E</strain>
    </source>
</reference>
<keyword evidence="1" id="KW-1133">Transmembrane helix</keyword>